<keyword evidence="2" id="KW-1185">Reference proteome</keyword>
<proteinExistence type="predicted"/>
<organism evidence="1 2">
    <name type="scientific">Aspergillus terreus</name>
    <dbReference type="NCBI Taxonomy" id="33178"/>
    <lineage>
        <taxon>Eukaryota</taxon>
        <taxon>Fungi</taxon>
        <taxon>Dikarya</taxon>
        <taxon>Ascomycota</taxon>
        <taxon>Pezizomycotina</taxon>
        <taxon>Eurotiomycetes</taxon>
        <taxon>Eurotiomycetidae</taxon>
        <taxon>Eurotiales</taxon>
        <taxon>Aspergillaceae</taxon>
        <taxon>Aspergillus</taxon>
        <taxon>Aspergillus subgen. Circumdati</taxon>
    </lineage>
</organism>
<dbReference type="Pfam" id="PF06100">
    <property type="entry name" value="MCRA"/>
    <property type="match status" value="1"/>
</dbReference>
<dbReference type="InterPro" id="IPR036188">
    <property type="entry name" value="FAD/NAD-bd_sf"/>
</dbReference>
<dbReference type="InterPro" id="IPR010354">
    <property type="entry name" value="Oleate_hydratase"/>
</dbReference>
<name>A0A5M3YYL5_ASPTE</name>
<evidence type="ECO:0000313" key="2">
    <source>
        <dbReference type="Proteomes" id="UP000452235"/>
    </source>
</evidence>
<dbReference type="EMBL" id="BLJY01000011">
    <property type="protein sequence ID" value="GFF19967.1"/>
    <property type="molecule type" value="Genomic_DNA"/>
</dbReference>
<dbReference type="PANTHER" id="PTHR37417:SF2">
    <property type="entry name" value="67 KDA MYOSIN-CROSS-REACTIVE ANTIGEN FAMILY PROTEIN (AFU_ORTHOLOGUE AFUA_5G09970)"/>
    <property type="match status" value="1"/>
</dbReference>
<sequence>MYTVGAMKRRPSDDPDAWILGSGTAVLASAVYLVQTTKILPQNIHILNPHRSLDAALHDRGDHYRGYDQFARCLPVPVGSPLKELLDSIPSGGRQGSSVLHEIQAREGLRESGKTGGATCFIIKRDGVTEPASTRTWDLNFRSRVSLLHLMLIKERHVGRAQIRDFLPESFFQSAFWAMWSAQFGLQPWHSAVEFRRALRQYLSESRVLNILSCLDISGYYQYEMIFLPLYFYLQSLGVDFQFDTKTEDIVVSGESRQQVSQLHLLRNGVREHQILGPADIVLVNLGSTVSGSTSGNSNYPPPRSSMEADEELDENWSIWLNLRSKSDQFGEPYSFCTRQFESLMESFTVTVKDPFVFQQLASLANTSTEAGTFIVILSSQWKLHICVPHQPVFPDQPRNVCVLWGFSNSPLCKGDFIKKPMVQCSGNEILTEALRHLNLDVELFLQHTITIPRLMPRMSAALLSRVQGDRPPVIPEGTTNIGFIGPFVENSHYSTVDISYEVRTAQKAVSELLGPKLGRSDQCRLTSSVLLEILFRK</sequence>
<dbReference type="Proteomes" id="UP000452235">
    <property type="component" value="Unassembled WGS sequence"/>
</dbReference>
<dbReference type="OrthoDB" id="545169at2759"/>
<gene>
    <name evidence="1" type="ORF">ATEIFO6365_0011022600</name>
</gene>
<dbReference type="Gene3D" id="3.30.9.80">
    <property type="match status" value="1"/>
</dbReference>
<protein>
    <submittedName>
        <fullName evidence="1">67 kDa myosin-cross-reactive antigen like family protein</fullName>
    </submittedName>
</protein>
<evidence type="ECO:0000313" key="1">
    <source>
        <dbReference type="EMBL" id="GFF19967.1"/>
    </source>
</evidence>
<dbReference type="GO" id="GO:0071949">
    <property type="term" value="F:FAD binding"/>
    <property type="evidence" value="ECO:0007669"/>
    <property type="project" value="InterPro"/>
</dbReference>
<dbReference type="Gene3D" id="3.50.50.60">
    <property type="entry name" value="FAD/NAD(P)-binding domain"/>
    <property type="match status" value="2"/>
</dbReference>
<dbReference type="VEuPathDB" id="FungiDB:ATEG_03823"/>
<reference evidence="1 2" key="1">
    <citation type="submission" date="2020-01" db="EMBL/GenBank/DDBJ databases">
        <title>Aspergillus terreus IFO 6365 whole genome shotgun sequence.</title>
        <authorList>
            <person name="Kanamasa S."/>
            <person name="Takahashi H."/>
        </authorList>
    </citation>
    <scope>NUCLEOTIDE SEQUENCE [LARGE SCALE GENOMIC DNA]</scope>
    <source>
        <strain evidence="1 2">IFO 6365</strain>
    </source>
</reference>
<dbReference type="PANTHER" id="PTHR37417">
    <property type="entry name" value="67 KDA MYOSIN-CROSS-REACTIVE ANTIGEN FAMILY PROTEIN (AFU_ORTHOLOGUE AFUA_5G09970)"/>
    <property type="match status" value="1"/>
</dbReference>
<dbReference type="GO" id="GO:0006631">
    <property type="term" value="P:fatty acid metabolic process"/>
    <property type="evidence" value="ECO:0007669"/>
    <property type="project" value="InterPro"/>
</dbReference>
<dbReference type="GO" id="GO:0050151">
    <property type="term" value="F:oleate hydratase activity"/>
    <property type="evidence" value="ECO:0007669"/>
    <property type="project" value="InterPro"/>
</dbReference>
<accession>A0A5M3YYL5</accession>
<dbReference type="AlphaFoldDB" id="A0A5M3YYL5"/>
<comment type="caution">
    <text evidence="1">The sequence shown here is derived from an EMBL/GenBank/DDBJ whole genome shotgun (WGS) entry which is preliminary data.</text>
</comment>